<reference evidence="5" key="1">
    <citation type="journal article" date="2021" name="Front. Microbiol.">
        <title>Comprehensive Comparative Genomics and Phenotyping of Methylobacterium Species.</title>
        <authorList>
            <person name="Alessa O."/>
            <person name="Ogura Y."/>
            <person name="Fujitani Y."/>
            <person name="Takami H."/>
            <person name="Hayashi T."/>
            <person name="Sahin N."/>
            <person name="Tani A."/>
        </authorList>
    </citation>
    <scope>NUCLEOTIDE SEQUENCE</scope>
    <source>
        <strain evidence="5">DSM 23632</strain>
    </source>
</reference>
<protein>
    <recommendedName>
        <fullName evidence="2">Bleomycin resistance protein</fullName>
    </recommendedName>
</protein>
<dbReference type="Proteomes" id="UP001055057">
    <property type="component" value="Unassembled WGS sequence"/>
</dbReference>
<dbReference type="PROSITE" id="PS51819">
    <property type="entry name" value="VOC"/>
    <property type="match status" value="1"/>
</dbReference>
<keyword evidence="3" id="KW-0046">Antibiotic resistance</keyword>
<dbReference type="InterPro" id="IPR000335">
    <property type="entry name" value="Bleomycin-R"/>
</dbReference>
<evidence type="ECO:0000313" key="5">
    <source>
        <dbReference type="EMBL" id="GJE61026.1"/>
    </source>
</evidence>
<dbReference type="Gene3D" id="3.10.180.10">
    <property type="entry name" value="2,3-Dihydroxybiphenyl 1,2-Dioxygenase, domain 1"/>
    <property type="match status" value="1"/>
</dbReference>
<keyword evidence="6" id="KW-1185">Reference proteome</keyword>
<gene>
    <name evidence="5" type="ORF">MPOCJGCO_3147</name>
</gene>
<evidence type="ECO:0000256" key="2">
    <source>
        <dbReference type="ARBA" id="ARBA00021572"/>
    </source>
</evidence>
<sequence length="127" mass="14048">MSGIAFTGTAPILRIFDVEKARAFYVGFFGLGVDWEHRFGEGFPLYMQVSRAGLRLHLSEHHGDATPGSNAFVTMLGVRAYHQEIAGRGYASLRPGIEALPWGLVMEVTDPFGNRIRFCEQDTRASA</sequence>
<dbReference type="CDD" id="cd08349">
    <property type="entry name" value="BLMA_like"/>
    <property type="match status" value="1"/>
</dbReference>
<organism evidence="5 6">
    <name type="scientific">Methylobacterium trifolii</name>
    <dbReference type="NCBI Taxonomy" id="1003092"/>
    <lineage>
        <taxon>Bacteria</taxon>
        <taxon>Pseudomonadati</taxon>
        <taxon>Pseudomonadota</taxon>
        <taxon>Alphaproteobacteria</taxon>
        <taxon>Hyphomicrobiales</taxon>
        <taxon>Methylobacteriaceae</taxon>
        <taxon>Methylobacterium</taxon>
    </lineage>
</organism>
<reference evidence="5" key="2">
    <citation type="submission" date="2021-08" db="EMBL/GenBank/DDBJ databases">
        <authorList>
            <person name="Tani A."/>
            <person name="Ola A."/>
            <person name="Ogura Y."/>
            <person name="Katsura K."/>
            <person name="Hayashi T."/>
        </authorList>
    </citation>
    <scope>NUCLEOTIDE SEQUENCE</scope>
    <source>
        <strain evidence="5">DSM 23632</strain>
    </source>
</reference>
<name>A0ABQ4U2Q2_9HYPH</name>
<comment type="similarity">
    <text evidence="1">Belongs to the bleomycin resistance protein family.</text>
</comment>
<feature type="domain" description="VOC" evidence="4">
    <location>
        <begin position="3"/>
        <end position="121"/>
    </location>
</feature>
<proteinExistence type="inferred from homology"/>
<dbReference type="EMBL" id="BPRB01000182">
    <property type="protein sequence ID" value="GJE61026.1"/>
    <property type="molecule type" value="Genomic_DNA"/>
</dbReference>
<dbReference type="InterPro" id="IPR037523">
    <property type="entry name" value="VOC_core"/>
</dbReference>
<evidence type="ECO:0000256" key="1">
    <source>
        <dbReference type="ARBA" id="ARBA00011051"/>
    </source>
</evidence>
<dbReference type="Pfam" id="PF19581">
    <property type="entry name" value="Glyoxalase_7"/>
    <property type="match status" value="1"/>
</dbReference>
<evidence type="ECO:0000313" key="6">
    <source>
        <dbReference type="Proteomes" id="UP001055057"/>
    </source>
</evidence>
<dbReference type="InterPro" id="IPR029068">
    <property type="entry name" value="Glyas_Bleomycin-R_OHBP_Dase"/>
</dbReference>
<dbReference type="SUPFAM" id="SSF54593">
    <property type="entry name" value="Glyoxalase/Bleomycin resistance protein/Dihydroxybiphenyl dioxygenase"/>
    <property type="match status" value="1"/>
</dbReference>
<comment type="caution">
    <text evidence="5">The sequence shown here is derived from an EMBL/GenBank/DDBJ whole genome shotgun (WGS) entry which is preliminary data.</text>
</comment>
<evidence type="ECO:0000259" key="4">
    <source>
        <dbReference type="PROSITE" id="PS51819"/>
    </source>
</evidence>
<evidence type="ECO:0000256" key="3">
    <source>
        <dbReference type="ARBA" id="ARBA00023251"/>
    </source>
</evidence>
<accession>A0ABQ4U2Q2</accession>
<dbReference type="RefSeq" id="WP_238183606.1">
    <property type="nucleotide sequence ID" value="NZ_BPRB01000182.1"/>
</dbReference>